<evidence type="ECO:0000313" key="1">
    <source>
        <dbReference type="EMBL" id="KAH3777628.1"/>
    </source>
</evidence>
<reference evidence="1" key="1">
    <citation type="journal article" date="2019" name="bioRxiv">
        <title>The Genome of the Zebra Mussel, Dreissena polymorpha: A Resource for Invasive Species Research.</title>
        <authorList>
            <person name="McCartney M.A."/>
            <person name="Auch B."/>
            <person name="Kono T."/>
            <person name="Mallez S."/>
            <person name="Zhang Y."/>
            <person name="Obille A."/>
            <person name="Becker A."/>
            <person name="Abrahante J.E."/>
            <person name="Garbe J."/>
            <person name="Badalamenti J.P."/>
            <person name="Herman A."/>
            <person name="Mangelson H."/>
            <person name="Liachko I."/>
            <person name="Sullivan S."/>
            <person name="Sone E.D."/>
            <person name="Koren S."/>
            <person name="Silverstein K.A.T."/>
            <person name="Beckman K.B."/>
            <person name="Gohl D.M."/>
        </authorList>
    </citation>
    <scope>NUCLEOTIDE SEQUENCE</scope>
    <source>
        <strain evidence="1">Duluth1</strain>
        <tissue evidence="1">Whole animal</tissue>
    </source>
</reference>
<sequence length="112" mass="12909">MNDFTGHPFITLPDDVADHSWHSLVTQKSAKGLPVKTVVRLFICDEFDIQGRIPLNALFRNFAYGCFLIRARSFFLKAILLLMEMHVYCGFHSVEKAVIKHLAWDGKQRDSR</sequence>
<proteinExistence type="predicted"/>
<dbReference type="Proteomes" id="UP000828390">
    <property type="component" value="Unassembled WGS sequence"/>
</dbReference>
<name>A0A9D4EE34_DREPO</name>
<dbReference type="EMBL" id="JAIWYP010000009">
    <property type="protein sequence ID" value="KAH3777628.1"/>
    <property type="molecule type" value="Genomic_DNA"/>
</dbReference>
<evidence type="ECO:0000313" key="2">
    <source>
        <dbReference type="Proteomes" id="UP000828390"/>
    </source>
</evidence>
<organism evidence="1 2">
    <name type="scientific">Dreissena polymorpha</name>
    <name type="common">Zebra mussel</name>
    <name type="synonym">Mytilus polymorpha</name>
    <dbReference type="NCBI Taxonomy" id="45954"/>
    <lineage>
        <taxon>Eukaryota</taxon>
        <taxon>Metazoa</taxon>
        <taxon>Spiralia</taxon>
        <taxon>Lophotrochozoa</taxon>
        <taxon>Mollusca</taxon>
        <taxon>Bivalvia</taxon>
        <taxon>Autobranchia</taxon>
        <taxon>Heteroconchia</taxon>
        <taxon>Euheterodonta</taxon>
        <taxon>Imparidentia</taxon>
        <taxon>Neoheterodontei</taxon>
        <taxon>Myida</taxon>
        <taxon>Dreissenoidea</taxon>
        <taxon>Dreissenidae</taxon>
        <taxon>Dreissena</taxon>
    </lineage>
</organism>
<protein>
    <submittedName>
        <fullName evidence="1">Uncharacterized protein</fullName>
    </submittedName>
</protein>
<accession>A0A9D4EE34</accession>
<keyword evidence="2" id="KW-1185">Reference proteome</keyword>
<comment type="caution">
    <text evidence="1">The sequence shown here is derived from an EMBL/GenBank/DDBJ whole genome shotgun (WGS) entry which is preliminary data.</text>
</comment>
<dbReference type="AlphaFoldDB" id="A0A9D4EE34"/>
<reference evidence="1" key="2">
    <citation type="submission" date="2020-11" db="EMBL/GenBank/DDBJ databases">
        <authorList>
            <person name="McCartney M.A."/>
            <person name="Auch B."/>
            <person name="Kono T."/>
            <person name="Mallez S."/>
            <person name="Becker A."/>
            <person name="Gohl D.M."/>
            <person name="Silverstein K.A.T."/>
            <person name="Koren S."/>
            <person name="Bechman K.B."/>
            <person name="Herman A."/>
            <person name="Abrahante J.E."/>
            <person name="Garbe J."/>
        </authorList>
    </citation>
    <scope>NUCLEOTIDE SEQUENCE</scope>
    <source>
        <strain evidence="1">Duluth1</strain>
        <tissue evidence="1">Whole animal</tissue>
    </source>
</reference>
<gene>
    <name evidence="1" type="ORF">DPMN_179076</name>
</gene>